<comment type="caution">
    <text evidence="1">The sequence shown here is derived from an EMBL/GenBank/DDBJ whole genome shotgun (WGS) entry which is preliminary data.</text>
</comment>
<accession>A0ABQ9IA28</accession>
<dbReference type="PANTHER" id="PTHR23274">
    <property type="entry name" value="DNA HELICASE-RELATED"/>
    <property type="match status" value="1"/>
</dbReference>
<proteinExistence type="predicted"/>
<reference evidence="1 2" key="1">
    <citation type="submission" date="2023-02" db="EMBL/GenBank/DDBJ databases">
        <title>LHISI_Scaffold_Assembly.</title>
        <authorList>
            <person name="Stuart O.P."/>
            <person name="Cleave R."/>
            <person name="Magrath M.J.L."/>
            <person name="Mikheyev A.S."/>
        </authorList>
    </citation>
    <scope>NUCLEOTIDE SEQUENCE [LARGE SCALE GENOMIC DNA]</scope>
    <source>
        <strain evidence="1">Daus_M_001</strain>
        <tissue evidence="1">Leg muscle</tissue>
    </source>
</reference>
<keyword evidence="2" id="KW-1185">Reference proteome</keyword>
<organism evidence="1 2">
    <name type="scientific">Dryococelus australis</name>
    <dbReference type="NCBI Taxonomy" id="614101"/>
    <lineage>
        <taxon>Eukaryota</taxon>
        <taxon>Metazoa</taxon>
        <taxon>Ecdysozoa</taxon>
        <taxon>Arthropoda</taxon>
        <taxon>Hexapoda</taxon>
        <taxon>Insecta</taxon>
        <taxon>Pterygota</taxon>
        <taxon>Neoptera</taxon>
        <taxon>Polyneoptera</taxon>
        <taxon>Phasmatodea</taxon>
        <taxon>Verophasmatodea</taxon>
        <taxon>Anareolatae</taxon>
        <taxon>Phasmatidae</taxon>
        <taxon>Eurycanthinae</taxon>
        <taxon>Dryococelus</taxon>
    </lineage>
</organism>
<evidence type="ECO:0008006" key="3">
    <source>
        <dbReference type="Google" id="ProtNLM"/>
    </source>
</evidence>
<dbReference type="PANTHER" id="PTHR23274:SF51">
    <property type="entry name" value="OS03G0423850 PROTEIN"/>
    <property type="match status" value="1"/>
</dbReference>
<dbReference type="Proteomes" id="UP001159363">
    <property type="component" value="Chromosome 2"/>
</dbReference>
<sequence>MPPRYLNPLNMCKGTRLLIKYLRNNIIEAIILVGPTAGQLEHIPRIPMIPTDMTIRFKRLQFPVKVSFALTINKSQGPTLKFVGIDLSKGVECGFTGALRVGWAVSYVSTDECNQRSICTRGGILLEVYVTAILSKRSYKCKTCAAVAPAGSATGTTHACGGCLPDYYTWVGVLLDLGEHALAQTLDDIEYSVLAVVLLSTATLALEYRPTSAAHLTWLSSSYISPGLVGFSRHFDHPLATNHPSRKATPLGCDRALRVPRCGITSPAPRGIFQPLSYSLPSSASITLFRVISHPPFLAFLVAGGYFSKDPPMAPEDIKMVRNRTIGACWIGQSRNKKWPARFPALSPMDFYLWGTLEQQV</sequence>
<dbReference type="EMBL" id="JARBHB010000002">
    <property type="protein sequence ID" value="KAJ8893524.1"/>
    <property type="molecule type" value="Genomic_DNA"/>
</dbReference>
<name>A0ABQ9IA28_9NEOP</name>
<protein>
    <recommendedName>
        <fullName evidence="3">ATP-dependent DNA helicase</fullName>
    </recommendedName>
</protein>
<evidence type="ECO:0000313" key="1">
    <source>
        <dbReference type="EMBL" id="KAJ8893524.1"/>
    </source>
</evidence>
<gene>
    <name evidence="1" type="ORF">PR048_006122</name>
</gene>
<evidence type="ECO:0000313" key="2">
    <source>
        <dbReference type="Proteomes" id="UP001159363"/>
    </source>
</evidence>